<name>A0A0E9TMK4_ANGAN</name>
<dbReference type="AlphaFoldDB" id="A0A0E9TMK4"/>
<sequence>MFRFQCKCSTRLRAFADWKMKTGLQSFLLHGSTQ</sequence>
<proteinExistence type="predicted"/>
<evidence type="ECO:0000313" key="1">
    <source>
        <dbReference type="EMBL" id="JAH54707.1"/>
    </source>
</evidence>
<dbReference type="EMBL" id="GBXM01053870">
    <property type="protein sequence ID" value="JAH54707.1"/>
    <property type="molecule type" value="Transcribed_RNA"/>
</dbReference>
<accession>A0A0E9TMK4</accession>
<protein>
    <submittedName>
        <fullName evidence="1">Uncharacterized protein</fullName>
    </submittedName>
</protein>
<reference evidence="1" key="1">
    <citation type="submission" date="2014-11" db="EMBL/GenBank/DDBJ databases">
        <authorList>
            <person name="Amaro Gonzalez C."/>
        </authorList>
    </citation>
    <scope>NUCLEOTIDE SEQUENCE</scope>
</reference>
<organism evidence="1">
    <name type="scientific">Anguilla anguilla</name>
    <name type="common">European freshwater eel</name>
    <name type="synonym">Muraena anguilla</name>
    <dbReference type="NCBI Taxonomy" id="7936"/>
    <lineage>
        <taxon>Eukaryota</taxon>
        <taxon>Metazoa</taxon>
        <taxon>Chordata</taxon>
        <taxon>Craniata</taxon>
        <taxon>Vertebrata</taxon>
        <taxon>Euteleostomi</taxon>
        <taxon>Actinopterygii</taxon>
        <taxon>Neopterygii</taxon>
        <taxon>Teleostei</taxon>
        <taxon>Anguilliformes</taxon>
        <taxon>Anguillidae</taxon>
        <taxon>Anguilla</taxon>
    </lineage>
</organism>
<reference evidence="1" key="2">
    <citation type="journal article" date="2015" name="Fish Shellfish Immunol.">
        <title>Early steps in the European eel (Anguilla anguilla)-Vibrio vulnificus interaction in the gills: Role of the RtxA13 toxin.</title>
        <authorList>
            <person name="Callol A."/>
            <person name="Pajuelo D."/>
            <person name="Ebbesson L."/>
            <person name="Teles M."/>
            <person name="MacKenzie S."/>
            <person name="Amaro C."/>
        </authorList>
    </citation>
    <scope>NUCLEOTIDE SEQUENCE</scope>
</reference>